<evidence type="ECO:0000313" key="7">
    <source>
        <dbReference type="EMBL" id="EKM80816.1"/>
    </source>
</evidence>
<dbReference type="Pfam" id="PF08640">
    <property type="entry name" value="U3_assoc_6"/>
    <property type="match status" value="1"/>
</dbReference>
<dbReference type="InterPro" id="IPR055347">
    <property type="entry name" value="UTP6_N"/>
</dbReference>
<evidence type="ECO:0000256" key="2">
    <source>
        <dbReference type="ARBA" id="ARBA00010734"/>
    </source>
</evidence>
<dbReference type="InterPro" id="IPR011990">
    <property type="entry name" value="TPR-like_helical_dom_sf"/>
</dbReference>
<dbReference type="eggNOG" id="KOG2396">
    <property type="taxonomic scope" value="Eukaryota"/>
</dbReference>
<evidence type="ECO:0000259" key="6">
    <source>
        <dbReference type="Pfam" id="PF08640"/>
    </source>
</evidence>
<reference evidence="8" key="1">
    <citation type="journal article" date="2012" name="Proc. Natl. Acad. Sci. U.S.A.">
        <title>Genome sequence of the button mushroom Agaricus bisporus reveals mechanisms governing adaptation to a humic-rich ecological niche.</title>
        <authorList>
            <person name="Morin E."/>
            <person name="Kohler A."/>
            <person name="Baker A.R."/>
            <person name="Foulongne-Oriol M."/>
            <person name="Lombard V."/>
            <person name="Nagy L.G."/>
            <person name="Ohm R.A."/>
            <person name="Patyshakuliyeva A."/>
            <person name="Brun A."/>
            <person name="Aerts A.L."/>
            <person name="Bailey A.M."/>
            <person name="Billette C."/>
            <person name="Coutinho P.M."/>
            <person name="Deakin G."/>
            <person name="Doddapaneni H."/>
            <person name="Floudas D."/>
            <person name="Grimwood J."/>
            <person name="Hilden K."/>
            <person name="Kuees U."/>
            <person name="LaButti K.M."/>
            <person name="Lapidus A."/>
            <person name="Lindquist E.A."/>
            <person name="Lucas S.M."/>
            <person name="Murat C."/>
            <person name="Riley R.W."/>
            <person name="Salamov A.A."/>
            <person name="Schmutz J."/>
            <person name="Subramanian V."/>
            <person name="Woesten H.A.B."/>
            <person name="Xu J."/>
            <person name="Eastwood D.C."/>
            <person name="Foster G.D."/>
            <person name="Sonnenberg A.S."/>
            <person name="Cullen D."/>
            <person name="de Vries R.P."/>
            <person name="Lundell T."/>
            <person name="Hibbett D.S."/>
            <person name="Henrissat B."/>
            <person name="Burton K.S."/>
            <person name="Kerrigan R.W."/>
            <person name="Challen M.P."/>
            <person name="Grigoriev I.V."/>
            <person name="Martin F."/>
        </authorList>
    </citation>
    <scope>NUCLEOTIDE SEQUENCE [LARGE SCALE GENOMIC DNA]</scope>
    <source>
        <strain evidence="8">JB137-S8 / ATCC MYA-4627 / FGSC 10392</strain>
    </source>
</reference>
<feature type="domain" description="U3 small nucleolar RNA-associated protein 6 N-terminal" evidence="6">
    <location>
        <begin position="9"/>
        <end position="91"/>
    </location>
</feature>
<keyword evidence="3" id="KW-0698">rRNA processing</keyword>
<dbReference type="HOGENOM" id="CLU_026025_1_1_1"/>
<keyword evidence="4" id="KW-0677">Repeat</keyword>
<dbReference type="InterPro" id="IPR013949">
    <property type="entry name" value="Utp6"/>
</dbReference>
<comment type="subcellular location">
    <subcellularLocation>
        <location evidence="1">Nucleus</location>
        <location evidence="1">Nucleolus</location>
    </subcellularLocation>
</comment>
<evidence type="ECO:0000313" key="8">
    <source>
        <dbReference type="Proteomes" id="UP000008493"/>
    </source>
</evidence>
<comment type="similarity">
    <text evidence="2">Belongs to the UTP6 family.</text>
</comment>
<dbReference type="GO" id="GO:0000462">
    <property type="term" value="P:maturation of SSU-rRNA from tricistronic rRNA transcript (SSU-rRNA, 5.8S rRNA, LSU-rRNA)"/>
    <property type="evidence" value="ECO:0007669"/>
    <property type="project" value="InterPro"/>
</dbReference>
<dbReference type="InterPro" id="IPR003107">
    <property type="entry name" value="HAT"/>
</dbReference>
<dbReference type="AlphaFoldDB" id="K5WZ58"/>
<proteinExistence type="inferred from homology"/>
<protein>
    <recommendedName>
        <fullName evidence="6">U3 small nucleolar RNA-associated protein 6 N-terminal domain-containing protein</fullName>
    </recommendedName>
</protein>
<dbReference type="STRING" id="597362.K5WZ58"/>
<accession>K5WZ58</accession>
<organism evidence="7 8">
    <name type="scientific">Agaricus bisporus var. burnettii (strain JB137-S8 / ATCC MYA-4627 / FGSC 10392)</name>
    <name type="common">White button mushroom</name>
    <dbReference type="NCBI Taxonomy" id="597362"/>
    <lineage>
        <taxon>Eukaryota</taxon>
        <taxon>Fungi</taxon>
        <taxon>Dikarya</taxon>
        <taxon>Basidiomycota</taxon>
        <taxon>Agaricomycotina</taxon>
        <taxon>Agaricomycetes</taxon>
        <taxon>Agaricomycetidae</taxon>
        <taxon>Agaricales</taxon>
        <taxon>Agaricineae</taxon>
        <taxon>Agaricaceae</taxon>
        <taxon>Agaricus</taxon>
    </lineage>
</organism>
<dbReference type="GO" id="GO:0034388">
    <property type="term" value="C:Pwp2p-containing subcomplex of 90S preribosome"/>
    <property type="evidence" value="ECO:0007669"/>
    <property type="project" value="TreeGrafter"/>
</dbReference>
<dbReference type="GO" id="GO:0030515">
    <property type="term" value="F:snoRNA binding"/>
    <property type="evidence" value="ECO:0007669"/>
    <property type="project" value="InterPro"/>
</dbReference>
<dbReference type="GeneID" id="18830952"/>
<name>K5WZ58_AGABU</name>
<evidence type="ECO:0000256" key="4">
    <source>
        <dbReference type="ARBA" id="ARBA00022737"/>
    </source>
</evidence>
<keyword evidence="8" id="KW-1185">Reference proteome</keyword>
<dbReference type="OMA" id="DSVEMWR"/>
<dbReference type="OrthoDB" id="28112at2759"/>
<dbReference type="PANTHER" id="PTHR23271">
    <property type="entry name" value="HEPATOCELLULAR CARCINOMA-ASSOCIATED ANTIGEN 66"/>
    <property type="match status" value="1"/>
</dbReference>
<dbReference type="Gene3D" id="1.25.40.10">
    <property type="entry name" value="Tetratricopeptide repeat domain"/>
    <property type="match status" value="1"/>
</dbReference>
<dbReference type="RefSeq" id="XP_007328144.1">
    <property type="nucleotide sequence ID" value="XM_007328082.1"/>
</dbReference>
<evidence type="ECO:0000256" key="3">
    <source>
        <dbReference type="ARBA" id="ARBA00022552"/>
    </source>
</evidence>
<evidence type="ECO:0000256" key="5">
    <source>
        <dbReference type="ARBA" id="ARBA00023242"/>
    </source>
</evidence>
<evidence type="ECO:0000256" key="1">
    <source>
        <dbReference type="ARBA" id="ARBA00004604"/>
    </source>
</evidence>
<gene>
    <name evidence="7" type="ORF">AGABI1DRAFT_71372</name>
</gene>
<dbReference type="SUPFAM" id="SSF48452">
    <property type="entry name" value="TPR-like"/>
    <property type="match status" value="1"/>
</dbReference>
<dbReference type="EMBL" id="JH971388">
    <property type="protein sequence ID" value="EKM80816.1"/>
    <property type="molecule type" value="Genomic_DNA"/>
</dbReference>
<dbReference type="Proteomes" id="UP000008493">
    <property type="component" value="Unassembled WGS sequence"/>
</dbReference>
<dbReference type="PANTHER" id="PTHR23271:SF1">
    <property type="entry name" value="U3 SMALL NUCLEOLAR RNA-ASSOCIATED PROTEIN 6 HOMOLOG"/>
    <property type="match status" value="1"/>
</dbReference>
<keyword evidence="5" id="KW-0539">Nucleus</keyword>
<dbReference type="KEGG" id="abp:AGABI1DRAFT71372"/>
<dbReference type="GO" id="GO:0032040">
    <property type="term" value="C:small-subunit processome"/>
    <property type="evidence" value="ECO:0007669"/>
    <property type="project" value="TreeGrafter"/>
</dbReference>
<sequence>MERVQFQQEQMVLELKDLVEKKLFTKEEMKQILKKRTGFETTLVRRVAKKADFLRYIAYETDLEHLRRKRSSQLDLPPGPPTVSDYSLVRRQFNIFERALKRFKNDIGLWVQYIQLAKREGARTLVGRITARALQLHPNKAALYIIAASHELDNLSPSAARTLLQRGIRMNPESIDMWREYVRMELGFIENLRRRWDVLGISYTKGKVDKGKGYDPSNVISLGLSNGAEPDDHDIGMVDANGINEIAAATEIDELNRDEGAEAQRQIMNGAIVKTVMTNAVEALPQIGLFKELKSVVVTYPSPVELRNLLLDHLHDLLRLNLPGDARAARLLVERHITPELKGKAIVDGIQRANEELLANVRLSKEEEICQVYADFVEEWCQRAIDQHLKTYLIASLKGLIQQVTTSPSLLSAHIRLLVIFANGDKDLGAKFGRLIEKYTEKVPQAAQVWLARLDAARVGASSAEDERALAATWKKARNSVSGKEEDILKVWLWGLEEAKLFRGNKRIMYEELLKESMGNGSLREVHERLLISYVTVVHEAIRQDTSDQTDQLTARWMQEVALIGRRYLTTGQVWQRLFEVIGNDRWEEGKERVLGVVYEEWRKKDGVSAAVSWAGWLMQGGRGSEGSDVVGCAMRGLGVEGRVELERRWRALLDEQ</sequence>
<dbReference type="InParanoid" id="K5WZ58"/>
<dbReference type="SMART" id="SM00386">
    <property type="entry name" value="HAT"/>
    <property type="match status" value="2"/>
</dbReference>